<evidence type="ECO:0000313" key="5">
    <source>
        <dbReference type="Proteomes" id="UP000254103"/>
    </source>
</evidence>
<accession>A0A377XVD8</accession>
<protein>
    <recommendedName>
        <fullName evidence="6">DUF2570 domain-containing protein</fullName>
    </recommendedName>
</protein>
<evidence type="ECO:0000256" key="3">
    <source>
        <dbReference type="SAM" id="Phobius"/>
    </source>
</evidence>
<gene>
    <name evidence="4" type="ORF">NCTC5052_01209</name>
</gene>
<keyword evidence="1" id="KW-0175">Coiled coil</keyword>
<evidence type="ECO:0000313" key="4">
    <source>
        <dbReference type="EMBL" id="STT92825.1"/>
    </source>
</evidence>
<keyword evidence="3" id="KW-1133">Transmembrane helix</keyword>
<dbReference type="Proteomes" id="UP000254103">
    <property type="component" value="Unassembled WGS sequence"/>
</dbReference>
<keyword evidence="3" id="KW-0472">Membrane</keyword>
<keyword evidence="3" id="KW-0812">Transmembrane</keyword>
<name>A0A377XVD8_KLEPN</name>
<reference evidence="4 5" key="1">
    <citation type="submission" date="2018-06" db="EMBL/GenBank/DDBJ databases">
        <authorList>
            <consortium name="Pathogen Informatics"/>
            <person name="Doyle S."/>
        </authorList>
    </citation>
    <scope>NUCLEOTIDE SEQUENCE [LARGE SCALE GENOMIC DNA]</scope>
    <source>
        <strain evidence="4 5">NCTC5052</strain>
    </source>
</reference>
<dbReference type="AlphaFoldDB" id="A0A377XVD8"/>
<dbReference type="EMBL" id="UGLJ01000002">
    <property type="protein sequence ID" value="STT92825.1"/>
    <property type="molecule type" value="Genomic_DNA"/>
</dbReference>
<feature type="coiled-coil region" evidence="1">
    <location>
        <begin position="69"/>
        <end position="100"/>
    </location>
</feature>
<sequence>MTSTEWVKVIARYLLWGALMLGSVWFIWHQGYERGEADVRLEVANQKTQQAADSLNQFIDGARQLTAQANQASSLLAQQINALQQANEKSTEAIREALKKNAASRAGCRFDADVMQELAGARERAATAASSGLTREDDRTMPSSGVSGK</sequence>
<feature type="transmembrane region" description="Helical" evidence="3">
    <location>
        <begin position="6"/>
        <end position="28"/>
    </location>
</feature>
<evidence type="ECO:0008006" key="6">
    <source>
        <dbReference type="Google" id="ProtNLM"/>
    </source>
</evidence>
<proteinExistence type="predicted"/>
<feature type="region of interest" description="Disordered" evidence="2">
    <location>
        <begin position="121"/>
        <end position="149"/>
    </location>
</feature>
<organism evidence="4 5">
    <name type="scientific">Klebsiella pneumoniae</name>
    <dbReference type="NCBI Taxonomy" id="573"/>
    <lineage>
        <taxon>Bacteria</taxon>
        <taxon>Pseudomonadati</taxon>
        <taxon>Pseudomonadota</taxon>
        <taxon>Gammaproteobacteria</taxon>
        <taxon>Enterobacterales</taxon>
        <taxon>Enterobacteriaceae</taxon>
        <taxon>Klebsiella/Raoultella group</taxon>
        <taxon>Klebsiella</taxon>
        <taxon>Klebsiella pneumoniae complex</taxon>
    </lineage>
</organism>
<evidence type="ECO:0000256" key="2">
    <source>
        <dbReference type="SAM" id="MobiDB-lite"/>
    </source>
</evidence>
<evidence type="ECO:0000256" key="1">
    <source>
        <dbReference type="SAM" id="Coils"/>
    </source>
</evidence>